<evidence type="ECO:0000256" key="3">
    <source>
        <dbReference type="ARBA" id="ARBA00022692"/>
    </source>
</evidence>
<comment type="similarity">
    <text evidence="7">Belongs to the MsrQ family.</text>
</comment>
<dbReference type="InterPro" id="IPR022837">
    <property type="entry name" value="MsrQ-like"/>
</dbReference>
<accession>A0A0M7FS65</accession>
<keyword evidence="7" id="KW-0479">Metal-binding</keyword>
<organism evidence="10 11">
    <name type="scientific">Bordetella pseudohinzii</name>
    <dbReference type="NCBI Taxonomy" id="1331258"/>
    <lineage>
        <taxon>Bacteria</taxon>
        <taxon>Pseudomonadati</taxon>
        <taxon>Pseudomonadota</taxon>
        <taxon>Betaproteobacteria</taxon>
        <taxon>Burkholderiales</taxon>
        <taxon>Alcaligenaceae</taxon>
        <taxon>Bordetella</taxon>
    </lineage>
</organism>
<dbReference type="AlphaFoldDB" id="A0A0J6CCD8"/>
<evidence type="ECO:0000256" key="5">
    <source>
        <dbReference type="ARBA" id="ARBA00023004"/>
    </source>
</evidence>
<dbReference type="OrthoDB" id="9788328at2"/>
<evidence type="ECO:0000256" key="4">
    <source>
        <dbReference type="ARBA" id="ARBA00022989"/>
    </source>
</evidence>
<dbReference type="EMBL" id="CP016440">
    <property type="protein sequence ID" value="ANY15469.1"/>
    <property type="molecule type" value="Genomic_DNA"/>
</dbReference>
<comment type="subunit">
    <text evidence="7">Heterodimer of a catalytic subunit (MsrP) and a heme-binding subunit (MsrQ).</text>
</comment>
<dbReference type="GO" id="GO:0016679">
    <property type="term" value="F:oxidoreductase activity, acting on diphenols and related substances as donors"/>
    <property type="evidence" value="ECO:0007669"/>
    <property type="project" value="TreeGrafter"/>
</dbReference>
<dbReference type="GO" id="GO:0009055">
    <property type="term" value="F:electron transfer activity"/>
    <property type="evidence" value="ECO:0007669"/>
    <property type="project" value="UniProtKB-UniRule"/>
</dbReference>
<feature type="transmembrane region" description="Helical" evidence="7">
    <location>
        <begin position="179"/>
        <end position="198"/>
    </location>
</feature>
<feature type="domain" description="Ferric oxidoreductase" evidence="8">
    <location>
        <begin position="49"/>
        <end position="161"/>
    </location>
</feature>
<comment type="caution">
    <text evidence="7">Lacks conserved residue(s) required for the propagation of feature annotation.</text>
</comment>
<keyword evidence="7" id="KW-1003">Cell membrane</keyword>
<dbReference type="Proteomes" id="UP000092950">
    <property type="component" value="Chromosome"/>
</dbReference>
<dbReference type="GO" id="GO:0046872">
    <property type="term" value="F:metal ion binding"/>
    <property type="evidence" value="ECO:0007669"/>
    <property type="project" value="UniProtKB-KW"/>
</dbReference>
<evidence type="ECO:0000256" key="1">
    <source>
        <dbReference type="ARBA" id="ARBA00004141"/>
    </source>
</evidence>
<protein>
    <recommendedName>
        <fullName evidence="7">Protein-methionine-sulfoxide reductase heme-binding subunit MsrQ</fullName>
    </recommendedName>
    <alternativeName>
        <fullName evidence="7">Flavocytochrome MsrQ</fullName>
    </alternativeName>
</protein>
<keyword evidence="3 7" id="KW-0812">Transmembrane</keyword>
<evidence type="ECO:0000256" key="6">
    <source>
        <dbReference type="ARBA" id="ARBA00023136"/>
    </source>
</evidence>
<dbReference type="NCBIfam" id="NF003836">
    <property type="entry name" value="PRK05419.2-3"/>
    <property type="match status" value="1"/>
</dbReference>
<keyword evidence="7" id="KW-0249">Electron transport</keyword>
<dbReference type="HAMAP" id="MF_01207">
    <property type="entry name" value="MsrQ"/>
    <property type="match status" value="1"/>
</dbReference>
<evidence type="ECO:0000313" key="11">
    <source>
        <dbReference type="Proteomes" id="UP000053096"/>
    </source>
</evidence>
<evidence type="ECO:0000313" key="12">
    <source>
        <dbReference type="Proteomes" id="UP000092950"/>
    </source>
</evidence>
<dbReference type="Pfam" id="PF01794">
    <property type="entry name" value="Ferric_reduct"/>
    <property type="match status" value="1"/>
</dbReference>
<dbReference type="GO" id="GO:0030091">
    <property type="term" value="P:protein repair"/>
    <property type="evidence" value="ECO:0007669"/>
    <property type="project" value="UniProtKB-UniRule"/>
</dbReference>
<feature type="transmembrane region" description="Helical" evidence="7">
    <location>
        <begin position="81"/>
        <end position="99"/>
    </location>
</feature>
<comment type="cofactor">
    <cofactor evidence="7">
        <name>heme b</name>
        <dbReference type="ChEBI" id="CHEBI:60344"/>
    </cofactor>
    <text evidence="7">Binds 1 heme b (iron(II)-protoporphyrin IX) group per subunit.</text>
</comment>
<proteinExistence type="inferred from homology"/>
<keyword evidence="6 7" id="KW-0472">Membrane</keyword>
<gene>
    <name evidence="10" type="primary">yedZ</name>
    <name evidence="7" type="synonym">msrQ</name>
    <name evidence="9" type="ORF">BBN53_05905</name>
    <name evidence="10" type="ORF">ERS370011_02527</name>
</gene>
<dbReference type="GO" id="GO:0010181">
    <property type="term" value="F:FMN binding"/>
    <property type="evidence" value="ECO:0007669"/>
    <property type="project" value="UniProtKB-UniRule"/>
</dbReference>
<keyword evidence="2 7" id="KW-0813">Transport</keyword>
<name>A0A0J6CCD8_9BORD</name>
<dbReference type="InterPro" id="IPR013130">
    <property type="entry name" value="Fe3_Rdtase_TM_dom"/>
</dbReference>
<reference evidence="9 12" key="2">
    <citation type="submission" date="2016-07" db="EMBL/GenBank/DDBJ databases">
        <title>Complete genome sequences of Bordetella pseudohinzii.</title>
        <authorList>
            <person name="Spilker T."/>
            <person name="Darrah R."/>
            <person name="LiPuma J.J."/>
        </authorList>
    </citation>
    <scope>NUCLEOTIDE SEQUENCE [LARGE SCALE GENOMIC DNA]</scope>
    <source>
        <strain evidence="9 12">HI4681</strain>
    </source>
</reference>
<dbReference type="Proteomes" id="UP000053096">
    <property type="component" value="Unassembled WGS sequence"/>
</dbReference>
<keyword evidence="12" id="KW-1185">Reference proteome</keyword>
<dbReference type="RefSeq" id="WP_043212612.1">
    <property type="nucleotide sequence ID" value="NZ_CAJGUP010000038.1"/>
</dbReference>
<reference evidence="10 11" key="1">
    <citation type="submission" date="2015-09" db="EMBL/GenBank/DDBJ databases">
        <authorList>
            <person name="Jackson K.R."/>
            <person name="Lunt B.L."/>
            <person name="Fisher J.N.B."/>
            <person name="Gardner A.V."/>
            <person name="Bailey M.E."/>
            <person name="Deus L.M."/>
            <person name="Earl A.S."/>
            <person name="Gibby P.D."/>
            <person name="Hartmann K.A."/>
            <person name="Liu J.E."/>
            <person name="Manci A.M."/>
            <person name="Nielsen D.A."/>
            <person name="Solomon M.B."/>
            <person name="Breakwell D.P."/>
            <person name="Burnett S.H."/>
            <person name="Grose J.H."/>
        </authorList>
    </citation>
    <scope>NUCLEOTIDE SEQUENCE [LARGE SCALE GENOMIC DNA]</scope>
    <source>
        <strain evidence="10 11">2789STDY5608636</strain>
    </source>
</reference>
<dbReference type="PANTHER" id="PTHR36964">
    <property type="entry name" value="PROTEIN-METHIONINE-SULFOXIDE REDUCTASE HEME-BINDING SUBUNIT MSRQ"/>
    <property type="match status" value="1"/>
</dbReference>
<feature type="transmembrane region" description="Helical" evidence="7">
    <location>
        <begin position="119"/>
        <end position="138"/>
    </location>
</feature>
<comment type="function">
    <text evidence="7">Part of the MsrPQ system that repairs oxidized periplasmic proteins containing methionine sulfoxide residues (Met-O), using respiratory chain electrons. Thus protects these proteins from oxidative-stress damage caused by reactive species of oxygen and chlorine generated by the host defense mechanisms. MsrPQ is essential for the maintenance of envelope integrity under bleach stress, rescuing a wide series of structurally unrelated periplasmic proteins from methionine oxidation. MsrQ provides electrons for reduction to the reductase catalytic subunit MsrP, using the quinone pool of the respiratory chain.</text>
</comment>
<evidence type="ECO:0000256" key="7">
    <source>
        <dbReference type="HAMAP-Rule" id="MF_01207"/>
    </source>
</evidence>
<keyword evidence="5 7" id="KW-0408">Iron</keyword>
<feature type="transmembrane region" description="Helical" evidence="7">
    <location>
        <begin position="150"/>
        <end position="167"/>
    </location>
</feature>
<dbReference type="GO" id="GO:0005886">
    <property type="term" value="C:plasma membrane"/>
    <property type="evidence" value="ECO:0007669"/>
    <property type="project" value="UniProtKB-SubCell"/>
</dbReference>
<dbReference type="EMBL" id="CYTV01000006">
    <property type="protein sequence ID" value="CUI84948.1"/>
    <property type="molecule type" value="Genomic_DNA"/>
</dbReference>
<keyword evidence="7" id="KW-0349">Heme</keyword>
<dbReference type="KEGG" id="bpdz:BBN53_05905"/>
<evidence type="ECO:0000256" key="2">
    <source>
        <dbReference type="ARBA" id="ARBA00022448"/>
    </source>
</evidence>
<comment type="cofactor">
    <cofactor evidence="7">
        <name>FMN</name>
        <dbReference type="ChEBI" id="CHEBI:58210"/>
    </cofactor>
    <text evidence="7">Binds 1 FMN per subunit.</text>
</comment>
<evidence type="ECO:0000313" key="10">
    <source>
        <dbReference type="EMBL" id="CUI84948.1"/>
    </source>
</evidence>
<sequence>MGQTSIRMVGRAKPLLFLLGLAPAARWVWLGLHDGLTANPVEFLTRSSGTWTLVCLLVTLAITPLRRLFQLPALLRLRRMCGLFAFFYGALHFMAWLWWDRGLELASMLRDLGERPFILAGFTAFVLMTALALTSTQWAMRRLGRRWQQLHRAVYLIGLLAILHFWWHKAGKNDLREPLIYGGVLLLLLGWRVAAWLARRRAALKAGPASIA</sequence>
<evidence type="ECO:0000259" key="8">
    <source>
        <dbReference type="Pfam" id="PF01794"/>
    </source>
</evidence>
<accession>A0A0J6CCD8</accession>
<comment type="subcellular location">
    <subcellularLocation>
        <location evidence="7">Cell membrane</location>
        <topology evidence="7">Multi-pass membrane protein</topology>
    </subcellularLocation>
    <subcellularLocation>
        <location evidence="1">Membrane</location>
        <topology evidence="1">Multi-pass membrane protein</topology>
    </subcellularLocation>
</comment>
<keyword evidence="7" id="KW-0285">Flavoprotein</keyword>
<feature type="transmembrane region" description="Helical" evidence="7">
    <location>
        <begin position="50"/>
        <end position="69"/>
    </location>
</feature>
<keyword evidence="4 7" id="KW-1133">Transmembrane helix</keyword>
<dbReference type="GO" id="GO:0020037">
    <property type="term" value="F:heme binding"/>
    <property type="evidence" value="ECO:0007669"/>
    <property type="project" value="UniProtKB-UniRule"/>
</dbReference>
<dbReference type="PANTHER" id="PTHR36964:SF1">
    <property type="entry name" value="PROTEIN-METHIONINE-SULFOXIDE REDUCTASE HEME-BINDING SUBUNIT MSRQ"/>
    <property type="match status" value="1"/>
</dbReference>
<keyword evidence="7" id="KW-0288">FMN</keyword>
<evidence type="ECO:0000313" key="9">
    <source>
        <dbReference type="EMBL" id="ANY15469.1"/>
    </source>
</evidence>